<evidence type="ECO:0000259" key="1">
    <source>
        <dbReference type="PROSITE" id="PS50042"/>
    </source>
</evidence>
<evidence type="ECO:0000313" key="3">
    <source>
        <dbReference type="Proteomes" id="UP000054564"/>
    </source>
</evidence>
<dbReference type="AlphaFoldDB" id="A0A0L0W3A7"/>
<sequence>MRLPDFCNSLIIFLNLTSLTRAISWRLLSAVRNKRDSSSVIHDPELYLPKRLKVEGKQVNWVRLHRKNTKILSCYLSGQRIWMVQNETHYPVGFSIRINGEEAVVFQNTIAPRATSVTGIPGSSILSLDVDFWGQVI</sequence>
<gene>
    <name evidence="2" type="ORF">PSTG_00951</name>
</gene>
<proteinExistence type="predicted"/>
<keyword evidence="3" id="KW-1185">Reference proteome</keyword>
<dbReference type="Proteomes" id="UP000054564">
    <property type="component" value="Unassembled WGS sequence"/>
</dbReference>
<dbReference type="PROSITE" id="PS50042">
    <property type="entry name" value="CNMP_BINDING_3"/>
    <property type="match status" value="1"/>
</dbReference>
<organism evidence="2 3">
    <name type="scientific">Puccinia striiformis f. sp. tritici PST-78</name>
    <dbReference type="NCBI Taxonomy" id="1165861"/>
    <lineage>
        <taxon>Eukaryota</taxon>
        <taxon>Fungi</taxon>
        <taxon>Dikarya</taxon>
        <taxon>Basidiomycota</taxon>
        <taxon>Pucciniomycotina</taxon>
        <taxon>Pucciniomycetes</taxon>
        <taxon>Pucciniales</taxon>
        <taxon>Pucciniaceae</taxon>
        <taxon>Puccinia</taxon>
    </lineage>
</organism>
<feature type="domain" description="Cyclic nucleotide-binding" evidence="1">
    <location>
        <begin position="100"/>
        <end position="137"/>
    </location>
</feature>
<dbReference type="EMBL" id="AJIL01000005">
    <property type="protein sequence ID" value="KNF05959.1"/>
    <property type="molecule type" value="Genomic_DNA"/>
</dbReference>
<reference evidence="3" key="1">
    <citation type="submission" date="2014-03" db="EMBL/GenBank/DDBJ databases">
        <title>The Genome Sequence of Puccinia striiformis f. sp. tritici PST-78.</title>
        <authorList>
            <consortium name="The Broad Institute Genome Sequencing Platform"/>
            <person name="Cuomo C."/>
            <person name="Hulbert S."/>
            <person name="Chen X."/>
            <person name="Walker B."/>
            <person name="Young S.K."/>
            <person name="Zeng Q."/>
            <person name="Gargeya S."/>
            <person name="Fitzgerald M."/>
            <person name="Haas B."/>
            <person name="Abouelleil A."/>
            <person name="Alvarado L."/>
            <person name="Arachchi H.M."/>
            <person name="Berlin A.M."/>
            <person name="Chapman S.B."/>
            <person name="Goldberg J."/>
            <person name="Griggs A."/>
            <person name="Gujja S."/>
            <person name="Hansen M."/>
            <person name="Howarth C."/>
            <person name="Imamovic A."/>
            <person name="Larimer J."/>
            <person name="McCowan C."/>
            <person name="Montmayeur A."/>
            <person name="Murphy C."/>
            <person name="Neiman D."/>
            <person name="Pearson M."/>
            <person name="Priest M."/>
            <person name="Roberts A."/>
            <person name="Saif S."/>
            <person name="Shea T."/>
            <person name="Sisk P."/>
            <person name="Sykes S."/>
            <person name="Wortman J."/>
            <person name="Nusbaum C."/>
            <person name="Birren B."/>
        </authorList>
    </citation>
    <scope>NUCLEOTIDE SEQUENCE [LARGE SCALE GENOMIC DNA]</scope>
    <source>
        <strain evidence="3">race PST-78</strain>
    </source>
</reference>
<protein>
    <recommendedName>
        <fullName evidence="1">Cyclic nucleotide-binding domain-containing protein</fullName>
    </recommendedName>
</protein>
<accession>A0A0L0W3A7</accession>
<comment type="caution">
    <text evidence="2">The sequence shown here is derived from an EMBL/GenBank/DDBJ whole genome shotgun (WGS) entry which is preliminary data.</text>
</comment>
<name>A0A0L0W3A7_9BASI</name>
<dbReference type="InterPro" id="IPR000595">
    <property type="entry name" value="cNMP-bd_dom"/>
</dbReference>
<evidence type="ECO:0000313" key="2">
    <source>
        <dbReference type="EMBL" id="KNF05959.1"/>
    </source>
</evidence>